<dbReference type="InterPro" id="IPR001451">
    <property type="entry name" value="Hexapep"/>
</dbReference>
<dbReference type="GO" id="GO:0009245">
    <property type="term" value="P:lipid A biosynthetic process"/>
    <property type="evidence" value="ECO:0007669"/>
    <property type="project" value="UniProtKB-UniRule"/>
</dbReference>
<dbReference type="GO" id="GO:0071555">
    <property type="term" value="P:cell wall organization"/>
    <property type="evidence" value="ECO:0007669"/>
    <property type="project" value="UniProtKB-KW"/>
</dbReference>
<feature type="binding site" evidence="20">
    <location>
        <position position="397"/>
    </location>
    <ligand>
        <name>UDP-N-acetyl-alpha-D-glucosamine</name>
        <dbReference type="ChEBI" id="CHEBI:57705"/>
    </ligand>
</feature>
<feature type="domain" description="Nucleotidyl transferase" evidence="21">
    <location>
        <begin position="6"/>
        <end position="213"/>
    </location>
</feature>
<comment type="pathway">
    <text evidence="20">Bacterial outer membrane biogenesis; LPS lipid A biosynthesis.</text>
</comment>
<reference evidence="22 23" key="1">
    <citation type="journal article" date="2015" name="Genome Announc.">
        <title>Complete Genome of Geobacter pickeringii G13T, a Metal-Reducing Isolate from Sedimentary Kaolin Deposits.</title>
        <authorList>
            <person name="Badalamenti J.P."/>
            <person name="Bond D.R."/>
        </authorList>
    </citation>
    <scope>NUCLEOTIDE SEQUENCE [LARGE SCALE GENOMIC DNA]</scope>
    <source>
        <strain evidence="22 23">G13</strain>
    </source>
</reference>
<evidence type="ECO:0000256" key="10">
    <source>
        <dbReference type="ARBA" id="ARBA00022737"/>
    </source>
</evidence>
<dbReference type="HOGENOM" id="CLU_029499_15_2_7"/>
<evidence type="ECO:0000259" key="21">
    <source>
        <dbReference type="Pfam" id="PF00483"/>
    </source>
</evidence>
<feature type="binding site" evidence="20">
    <location>
        <begin position="406"/>
        <end position="407"/>
    </location>
    <ligand>
        <name>acetyl-CoA</name>
        <dbReference type="ChEBI" id="CHEBI:57288"/>
    </ligand>
</feature>
<feature type="binding site" evidence="20">
    <location>
        <position position="460"/>
    </location>
    <ligand>
        <name>acetyl-CoA</name>
        <dbReference type="ChEBI" id="CHEBI:57288"/>
    </ligand>
</feature>
<evidence type="ECO:0000256" key="18">
    <source>
        <dbReference type="ARBA" id="ARBA00048493"/>
    </source>
</evidence>
<dbReference type="HAMAP" id="MF_01631">
    <property type="entry name" value="GlmU"/>
    <property type="match status" value="1"/>
</dbReference>
<keyword evidence="8 20" id="KW-0548">Nucleotidyltransferase</keyword>
<sequence>MADLAAIILAAGKGTRMKSDLVKVMHPLAGAPMVAWPVATARQAGAARIVTVIGHQAESIRGHFAGESDIVFALQEEQLGTGHAVACAAELLAGFTGAVLILCGDVPLIRPETLRAMTETHAATNAALTVLTTHLENPFGYGRIIRGFDGRVSRIVEEKDATAEERSHTEVNAGIYCAEASFLFDAVSRLGNDNAQGEYYLTDIVIRAAEHGLRCSAHAVADPAEVMGVNDRIQLAEAGRHIRRRIAEALMLDGVTIVDPSATYIDRGIVAGRDTTVHPGVHLAGETRLGTGCTIETGAVIKGSTLGDGCVVEPGAVIRNCRIGNDVVIKAGTVMEDAVIHEHAAIGPMAHLRPGTELGPQVKIGNFVETKKITMGEGSKASHLTYLGDAAIGKNVNVGCGTITCNYDGVRKHRTVIGDDVFVGSDVQFVAPVTIGRNSLIAAGTTVTQDVPPDSLAIARAPQVNKEGWKLKKREG</sequence>
<comment type="catalytic activity">
    <reaction evidence="17 20">
        <text>alpha-D-glucosamine 1-phosphate + acetyl-CoA = N-acetyl-alpha-D-glucosamine 1-phosphate + CoA + H(+)</text>
        <dbReference type="Rhea" id="RHEA:13725"/>
        <dbReference type="ChEBI" id="CHEBI:15378"/>
        <dbReference type="ChEBI" id="CHEBI:57287"/>
        <dbReference type="ChEBI" id="CHEBI:57288"/>
        <dbReference type="ChEBI" id="CHEBI:57776"/>
        <dbReference type="ChEBI" id="CHEBI:58516"/>
        <dbReference type="EC" id="2.3.1.157"/>
    </reaction>
</comment>
<comment type="similarity">
    <text evidence="4 20">In the C-terminal section; belongs to the transferase hexapeptide repeat family.</text>
</comment>
<dbReference type="GO" id="GO:0006048">
    <property type="term" value="P:UDP-N-acetylglucosamine biosynthetic process"/>
    <property type="evidence" value="ECO:0007669"/>
    <property type="project" value="UniProtKB-UniPathway"/>
</dbReference>
<dbReference type="UniPathway" id="UPA00113">
    <property type="reaction ID" value="UER00532"/>
</dbReference>
<feature type="binding site" evidence="20">
    <location>
        <position position="443"/>
    </location>
    <ligand>
        <name>acetyl-CoA</name>
        <dbReference type="ChEBI" id="CHEBI:57288"/>
    </ligand>
</feature>
<evidence type="ECO:0000256" key="3">
    <source>
        <dbReference type="ARBA" id="ARBA00005208"/>
    </source>
</evidence>
<keyword evidence="23" id="KW-1185">Reference proteome</keyword>
<evidence type="ECO:0000256" key="5">
    <source>
        <dbReference type="ARBA" id="ARBA00007947"/>
    </source>
</evidence>
<keyword evidence="12 20" id="KW-0133">Cell shape</keyword>
<evidence type="ECO:0000256" key="16">
    <source>
        <dbReference type="ARBA" id="ARBA00023316"/>
    </source>
</evidence>
<evidence type="ECO:0000256" key="19">
    <source>
        <dbReference type="ARBA" id="ARBA00049628"/>
    </source>
</evidence>
<dbReference type="GO" id="GO:0008360">
    <property type="term" value="P:regulation of cell shape"/>
    <property type="evidence" value="ECO:0007669"/>
    <property type="project" value="UniProtKB-KW"/>
</dbReference>
<comment type="function">
    <text evidence="19 20">Catalyzes the last two sequential reactions in the de novo biosynthetic pathway for UDP-N-acetylglucosamine (UDP-GlcNAc). The C-terminal domain catalyzes the transfer of acetyl group from acetyl coenzyme A to glucosamine-1-phosphate (GlcN-1-P) to produce N-acetylglucosamine-1-phosphate (GlcNAc-1-P), which is converted into UDP-GlcNAc by the transfer of uridine 5-monophosphate (from uridine 5-triphosphate), a reaction catalyzed by the N-terminal domain.</text>
</comment>
<dbReference type="InterPro" id="IPR005882">
    <property type="entry name" value="Bifunctional_GlmU"/>
</dbReference>
<feature type="region of interest" description="Pyrophosphorylase" evidence="20">
    <location>
        <begin position="1"/>
        <end position="232"/>
    </location>
</feature>
<evidence type="ECO:0000256" key="7">
    <source>
        <dbReference type="ARBA" id="ARBA00022679"/>
    </source>
</evidence>
<keyword evidence="14 20" id="KW-0511">Multifunctional enzyme</keyword>
<keyword evidence="10 20" id="KW-0677">Repeat</keyword>
<feature type="region of interest" description="Linker" evidence="20">
    <location>
        <begin position="233"/>
        <end position="253"/>
    </location>
</feature>
<dbReference type="UniPathway" id="UPA00973"/>
<evidence type="ECO:0000256" key="13">
    <source>
        <dbReference type="ARBA" id="ARBA00022984"/>
    </source>
</evidence>
<dbReference type="InterPro" id="IPR005835">
    <property type="entry name" value="NTP_transferase_dom"/>
</dbReference>
<dbReference type="GO" id="GO:0003977">
    <property type="term" value="F:UDP-N-acetylglucosamine diphosphorylase activity"/>
    <property type="evidence" value="ECO:0007669"/>
    <property type="project" value="UniProtKB-UniRule"/>
</dbReference>
<comment type="caution">
    <text evidence="20">Lacks conserved residue(s) required for the propagation of feature annotation.</text>
</comment>
<dbReference type="InterPro" id="IPR029044">
    <property type="entry name" value="Nucleotide-diphossugar_trans"/>
</dbReference>
<dbReference type="GO" id="GO:0019134">
    <property type="term" value="F:glucosamine-1-phosphate N-acetyltransferase activity"/>
    <property type="evidence" value="ECO:0007669"/>
    <property type="project" value="UniProtKB-UniRule"/>
</dbReference>
<dbReference type="STRING" id="345632.GPICK_15360"/>
<comment type="catalytic activity">
    <reaction evidence="18 20">
        <text>N-acetyl-alpha-D-glucosamine 1-phosphate + UTP + H(+) = UDP-N-acetyl-alpha-D-glucosamine + diphosphate</text>
        <dbReference type="Rhea" id="RHEA:13509"/>
        <dbReference type="ChEBI" id="CHEBI:15378"/>
        <dbReference type="ChEBI" id="CHEBI:33019"/>
        <dbReference type="ChEBI" id="CHEBI:46398"/>
        <dbReference type="ChEBI" id="CHEBI:57705"/>
        <dbReference type="ChEBI" id="CHEBI:57776"/>
        <dbReference type="EC" id="2.7.7.23"/>
    </reaction>
</comment>
<feature type="binding site" evidence="20">
    <location>
        <position position="230"/>
    </location>
    <ligand>
        <name>UDP-N-acetyl-alpha-D-glucosamine</name>
        <dbReference type="ChEBI" id="CHEBI:57705"/>
    </ligand>
</feature>
<dbReference type="PANTHER" id="PTHR43584:SF3">
    <property type="entry name" value="BIFUNCTIONAL PROTEIN GLMU"/>
    <property type="match status" value="1"/>
</dbReference>
<comment type="subcellular location">
    <subcellularLocation>
        <location evidence="1 20">Cytoplasm</location>
    </subcellularLocation>
</comment>
<feature type="binding site" evidence="20">
    <location>
        <begin position="80"/>
        <end position="81"/>
    </location>
    <ligand>
        <name>UDP-N-acetyl-alpha-D-glucosamine</name>
        <dbReference type="ChEBI" id="CHEBI:57705"/>
    </ligand>
</feature>
<dbReference type="RefSeq" id="WP_039744684.1">
    <property type="nucleotide sequence ID" value="NZ_CP009788.1"/>
</dbReference>
<dbReference type="GO" id="GO:0000287">
    <property type="term" value="F:magnesium ion binding"/>
    <property type="evidence" value="ECO:0007669"/>
    <property type="project" value="UniProtKB-UniRule"/>
</dbReference>
<name>A0A0B5BDK6_9BACT</name>
<dbReference type="KEGG" id="gpi:GPICK_15360"/>
<dbReference type="GO" id="GO:0005737">
    <property type="term" value="C:cytoplasm"/>
    <property type="evidence" value="ECO:0007669"/>
    <property type="project" value="UniProtKB-SubCell"/>
</dbReference>
<dbReference type="CDD" id="cd02540">
    <property type="entry name" value="GT2_GlmU_N_bac"/>
    <property type="match status" value="1"/>
</dbReference>
<evidence type="ECO:0000256" key="2">
    <source>
        <dbReference type="ARBA" id="ARBA00005166"/>
    </source>
</evidence>
<comment type="subunit">
    <text evidence="20">Homotrimer.</text>
</comment>
<evidence type="ECO:0000256" key="1">
    <source>
        <dbReference type="ARBA" id="ARBA00004496"/>
    </source>
</evidence>
<keyword evidence="16 20" id="KW-0961">Cell wall biogenesis/degradation</keyword>
<organism evidence="22 23">
    <name type="scientific">Geobacter pickeringii</name>
    <dbReference type="NCBI Taxonomy" id="345632"/>
    <lineage>
        <taxon>Bacteria</taxon>
        <taxon>Pseudomonadati</taxon>
        <taxon>Thermodesulfobacteriota</taxon>
        <taxon>Desulfuromonadia</taxon>
        <taxon>Geobacterales</taxon>
        <taxon>Geobacteraceae</taxon>
        <taxon>Geobacter</taxon>
    </lineage>
</organism>
<feature type="binding site" evidence="20">
    <location>
        <position position="75"/>
    </location>
    <ligand>
        <name>UDP-N-acetyl-alpha-D-glucosamine</name>
        <dbReference type="ChEBI" id="CHEBI:57705"/>
    </ligand>
</feature>
<dbReference type="InterPro" id="IPR050065">
    <property type="entry name" value="GlmU-like"/>
</dbReference>
<evidence type="ECO:0000256" key="4">
    <source>
        <dbReference type="ARBA" id="ARBA00007707"/>
    </source>
</evidence>
<feature type="binding site" evidence="20">
    <location>
        <position position="172"/>
    </location>
    <ligand>
        <name>UDP-N-acetyl-alpha-D-glucosamine</name>
        <dbReference type="ChEBI" id="CHEBI:57705"/>
    </ligand>
</feature>
<dbReference type="PANTHER" id="PTHR43584">
    <property type="entry name" value="NUCLEOTIDYL TRANSFERASE"/>
    <property type="match status" value="1"/>
</dbReference>
<comment type="pathway">
    <text evidence="3 20">Nucleotide-sugar biosynthesis; UDP-N-acetyl-alpha-D-glucosamine biosynthesis; UDP-N-acetyl-alpha-D-glucosamine from N-acetyl-alpha-D-glucosamine 1-phosphate: step 1/1.</text>
</comment>
<feature type="binding site" evidence="20">
    <location>
        <begin position="9"/>
        <end position="12"/>
    </location>
    <ligand>
        <name>UDP-N-acetyl-alpha-D-glucosamine</name>
        <dbReference type="ChEBI" id="CHEBI:57705"/>
    </ligand>
</feature>
<evidence type="ECO:0000256" key="9">
    <source>
        <dbReference type="ARBA" id="ARBA00022723"/>
    </source>
</evidence>
<evidence type="ECO:0000256" key="15">
    <source>
        <dbReference type="ARBA" id="ARBA00023315"/>
    </source>
</evidence>
<feature type="binding site" evidence="20">
    <location>
        <position position="23"/>
    </location>
    <ligand>
        <name>UDP-N-acetyl-alpha-D-glucosamine</name>
        <dbReference type="ChEBI" id="CHEBI:57705"/>
    </ligand>
</feature>
<dbReference type="OrthoDB" id="9775031at2"/>
<dbReference type="Pfam" id="PF00483">
    <property type="entry name" value="NTP_transferase"/>
    <property type="match status" value="1"/>
</dbReference>
<dbReference type="GO" id="GO:0016020">
    <property type="term" value="C:membrane"/>
    <property type="evidence" value="ECO:0007669"/>
    <property type="project" value="GOC"/>
</dbReference>
<feature type="binding site" evidence="20">
    <location>
        <position position="157"/>
    </location>
    <ligand>
        <name>UDP-N-acetyl-alpha-D-glucosamine</name>
        <dbReference type="ChEBI" id="CHEBI:57705"/>
    </ligand>
</feature>
<accession>A0A0B5BDK6</accession>
<dbReference type="SUPFAM" id="SSF53448">
    <property type="entry name" value="Nucleotide-diphospho-sugar transferases"/>
    <property type="match status" value="1"/>
</dbReference>
<evidence type="ECO:0000313" key="22">
    <source>
        <dbReference type="EMBL" id="AJE04557.1"/>
    </source>
</evidence>
<keyword evidence="13 20" id="KW-0573">Peptidoglycan synthesis</keyword>
<feature type="region of interest" description="N-acetyltransferase" evidence="20">
    <location>
        <begin position="254"/>
        <end position="476"/>
    </location>
</feature>
<keyword evidence="9 20" id="KW-0479">Metal-binding</keyword>
<dbReference type="NCBIfam" id="NF010935">
    <property type="entry name" value="PRK14355.1"/>
    <property type="match status" value="1"/>
</dbReference>
<evidence type="ECO:0000256" key="17">
    <source>
        <dbReference type="ARBA" id="ARBA00048247"/>
    </source>
</evidence>
<evidence type="ECO:0000256" key="14">
    <source>
        <dbReference type="ARBA" id="ARBA00023268"/>
    </source>
</evidence>
<dbReference type="SUPFAM" id="SSF51161">
    <property type="entry name" value="Trimeric LpxA-like enzymes"/>
    <property type="match status" value="2"/>
</dbReference>
<proteinExistence type="inferred from homology"/>
<keyword evidence="15 20" id="KW-0012">Acyltransferase</keyword>
<dbReference type="CDD" id="cd03353">
    <property type="entry name" value="LbH_GlmU_C"/>
    <property type="match status" value="1"/>
</dbReference>
<comment type="similarity">
    <text evidence="5 20">In the N-terminal section; belongs to the N-acetylglucosamine-1-phosphate uridyltransferase family.</text>
</comment>
<feature type="binding site" evidence="20">
    <location>
        <position position="105"/>
    </location>
    <ligand>
        <name>Mg(2+)</name>
        <dbReference type="ChEBI" id="CHEBI:18420"/>
    </ligand>
</feature>
<dbReference type="EC" id="2.3.1.157" evidence="20"/>
<dbReference type="Proteomes" id="UP000057609">
    <property type="component" value="Chromosome"/>
</dbReference>
<dbReference type="InterPro" id="IPR038009">
    <property type="entry name" value="GlmU_C_LbH"/>
</dbReference>
<evidence type="ECO:0000313" key="23">
    <source>
        <dbReference type="Proteomes" id="UP000057609"/>
    </source>
</evidence>
<gene>
    <name evidence="20 22" type="primary">glmU</name>
    <name evidence="22" type="ORF">GPICK_15360</name>
</gene>
<feature type="binding site" evidence="20">
    <location>
        <position position="425"/>
    </location>
    <ligand>
        <name>acetyl-CoA</name>
        <dbReference type="ChEBI" id="CHEBI:57288"/>
    </ligand>
</feature>
<evidence type="ECO:0000256" key="12">
    <source>
        <dbReference type="ARBA" id="ARBA00022960"/>
    </source>
</evidence>
<feature type="binding site" evidence="20">
    <location>
        <position position="230"/>
    </location>
    <ligand>
        <name>Mg(2+)</name>
        <dbReference type="ChEBI" id="CHEBI:18420"/>
    </ligand>
</feature>
<dbReference type="EMBL" id="CP009788">
    <property type="protein sequence ID" value="AJE04557.1"/>
    <property type="molecule type" value="Genomic_DNA"/>
</dbReference>
<evidence type="ECO:0000256" key="11">
    <source>
        <dbReference type="ARBA" id="ARBA00022842"/>
    </source>
</evidence>
<dbReference type="Gene3D" id="2.160.10.10">
    <property type="entry name" value="Hexapeptide repeat proteins"/>
    <property type="match status" value="2"/>
</dbReference>
<feature type="active site" description="Proton acceptor" evidence="20">
    <location>
        <position position="383"/>
    </location>
</feature>
<dbReference type="GO" id="GO:0009252">
    <property type="term" value="P:peptidoglycan biosynthetic process"/>
    <property type="evidence" value="ECO:0007669"/>
    <property type="project" value="UniProtKB-UniRule"/>
</dbReference>
<dbReference type="Pfam" id="PF00132">
    <property type="entry name" value="Hexapep"/>
    <property type="match status" value="1"/>
</dbReference>
<dbReference type="InterPro" id="IPR011004">
    <property type="entry name" value="Trimer_LpxA-like_sf"/>
</dbReference>
<evidence type="ECO:0000256" key="6">
    <source>
        <dbReference type="ARBA" id="ARBA00022490"/>
    </source>
</evidence>
<feature type="binding site" evidence="20">
    <location>
        <position position="371"/>
    </location>
    <ligand>
        <name>UDP-N-acetyl-alpha-D-glucosamine</name>
        <dbReference type="ChEBI" id="CHEBI:57705"/>
    </ligand>
</feature>
<keyword evidence="11 20" id="KW-0460">Magnesium</keyword>
<dbReference type="GO" id="GO:0000902">
    <property type="term" value="P:cell morphogenesis"/>
    <property type="evidence" value="ECO:0007669"/>
    <property type="project" value="UniProtKB-UniRule"/>
</dbReference>
<keyword evidence="7 20" id="KW-0808">Transferase</keyword>
<dbReference type="EC" id="2.7.7.23" evidence="20"/>
<dbReference type="Gene3D" id="3.90.550.10">
    <property type="entry name" value="Spore Coat Polysaccharide Biosynthesis Protein SpsA, Chain A"/>
    <property type="match status" value="1"/>
</dbReference>
<comment type="cofactor">
    <cofactor evidence="20">
        <name>Mg(2+)</name>
        <dbReference type="ChEBI" id="CHEBI:18420"/>
    </cofactor>
    <text evidence="20">Binds 1 Mg(2+) ion per subunit.</text>
</comment>
<evidence type="ECO:0000256" key="20">
    <source>
        <dbReference type="HAMAP-Rule" id="MF_01631"/>
    </source>
</evidence>
<comment type="pathway">
    <text evidence="2 20">Nucleotide-sugar biosynthesis; UDP-N-acetyl-alpha-D-glucosamine biosynthesis; N-acetyl-alpha-D-glucosamine 1-phosphate from alpha-D-glucosamine 6-phosphate (route II): step 2/2.</text>
</comment>
<feature type="binding site" evidence="20">
    <location>
        <position position="386"/>
    </location>
    <ligand>
        <name>UDP-N-acetyl-alpha-D-glucosamine</name>
        <dbReference type="ChEBI" id="CHEBI:57705"/>
    </ligand>
</feature>
<dbReference type="AlphaFoldDB" id="A0A0B5BDK6"/>
<evidence type="ECO:0000256" key="8">
    <source>
        <dbReference type="ARBA" id="ARBA00022695"/>
    </source>
</evidence>
<keyword evidence="6 20" id="KW-0963">Cytoplasm</keyword>
<feature type="binding site" evidence="20">
    <location>
        <position position="142"/>
    </location>
    <ligand>
        <name>UDP-N-acetyl-alpha-D-glucosamine</name>
        <dbReference type="ChEBI" id="CHEBI:57705"/>
    </ligand>
</feature>
<protein>
    <recommendedName>
        <fullName evidence="20">Bifunctional protein GlmU</fullName>
    </recommendedName>
    <domain>
        <recommendedName>
            <fullName evidence="20">UDP-N-acetylglucosamine pyrophosphorylase</fullName>
            <ecNumber evidence="20">2.7.7.23</ecNumber>
        </recommendedName>
        <alternativeName>
            <fullName evidence="20">N-acetylglucosamine-1-phosphate uridyltransferase</fullName>
        </alternativeName>
    </domain>
    <domain>
        <recommendedName>
            <fullName evidence="20">Glucosamine-1-phosphate N-acetyltransferase</fullName>
            <ecNumber evidence="20">2.3.1.157</ecNumber>
        </recommendedName>
    </domain>
</protein>
<feature type="binding site" evidence="20">
    <location>
        <position position="353"/>
    </location>
    <ligand>
        <name>UDP-N-acetyl-alpha-D-glucosamine</name>
        <dbReference type="ChEBI" id="CHEBI:57705"/>
    </ligand>
</feature>